<evidence type="ECO:0000256" key="2">
    <source>
        <dbReference type="SAM" id="SignalP"/>
    </source>
</evidence>
<protein>
    <submittedName>
        <fullName evidence="4">Copper amine oxidase N-terminal domain-containing protein</fullName>
    </submittedName>
</protein>
<accession>A0A1I0TNE9</accession>
<keyword evidence="5" id="KW-1185">Reference proteome</keyword>
<evidence type="ECO:0000256" key="1">
    <source>
        <dbReference type="SAM" id="MobiDB-lite"/>
    </source>
</evidence>
<feature type="chain" id="PRO_5039231275" evidence="2">
    <location>
        <begin position="19"/>
        <end position="316"/>
    </location>
</feature>
<organism evidence="4 5">
    <name type="scientific">Parageobacillus thermantarcticus</name>
    <dbReference type="NCBI Taxonomy" id="186116"/>
    <lineage>
        <taxon>Bacteria</taxon>
        <taxon>Bacillati</taxon>
        <taxon>Bacillota</taxon>
        <taxon>Bacilli</taxon>
        <taxon>Bacillales</taxon>
        <taxon>Anoxybacillaceae</taxon>
        <taxon>Parageobacillus</taxon>
    </lineage>
</organism>
<evidence type="ECO:0000313" key="5">
    <source>
        <dbReference type="Proteomes" id="UP000198650"/>
    </source>
</evidence>
<dbReference type="OrthoDB" id="9790293at2"/>
<gene>
    <name evidence="4" type="ORF">SAMN05192569_10428</name>
</gene>
<dbReference type="InterPro" id="IPR012854">
    <property type="entry name" value="Cu_amine_oxidase-like_N"/>
</dbReference>
<dbReference type="Pfam" id="PF07833">
    <property type="entry name" value="Cu_amine_oxidN1"/>
    <property type="match status" value="1"/>
</dbReference>
<feature type="region of interest" description="Disordered" evidence="1">
    <location>
        <begin position="266"/>
        <end position="304"/>
    </location>
</feature>
<dbReference type="Proteomes" id="UP000198650">
    <property type="component" value="Unassembled WGS sequence"/>
</dbReference>
<keyword evidence="2" id="KW-0732">Signal</keyword>
<proteinExistence type="predicted"/>
<evidence type="ECO:0000259" key="3">
    <source>
        <dbReference type="Pfam" id="PF07833"/>
    </source>
</evidence>
<feature type="domain" description="Copper amine oxidase-like N-terminal" evidence="3">
    <location>
        <begin position="55"/>
        <end position="116"/>
    </location>
</feature>
<name>A0A1I0TNE9_9BACL</name>
<dbReference type="RefSeq" id="WP_090951182.1">
    <property type="nucleotide sequence ID" value="NZ_FOJS01000042.1"/>
</dbReference>
<evidence type="ECO:0000313" key="4">
    <source>
        <dbReference type="EMBL" id="SFA53301.1"/>
    </source>
</evidence>
<feature type="compositionally biased region" description="Polar residues" evidence="1">
    <location>
        <begin position="266"/>
        <end position="279"/>
    </location>
</feature>
<dbReference type="EMBL" id="FOJS01000042">
    <property type="protein sequence ID" value="SFA53301.1"/>
    <property type="molecule type" value="Genomic_DNA"/>
</dbReference>
<reference evidence="5" key="1">
    <citation type="submission" date="2016-10" db="EMBL/GenBank/DDBJ databases">
        <authorList>
            <person name="Varghese N."/>
            <person name="Submissions S."/>
        </authorList>
    </citation>
    <scope>NUCLEOTIDE SEQUENCE [LARGE SCALE GENOMIC DNA]</scope>
    <source>
        <strain evidence="5">M1</strain>
    </source>
</reference>
<sequence length="316" mass="35055">MKLGKKILIGTLMTTLMAGGVASAGKVIGQYKTPRGNIATVEQEKVHKNRIGIRVNGKAVKKDTWYHESGVTLIPLREVSELLGAKVSYNTKTMNADITLPKGTTAQDVNNLKAYSQLYKMHDDVEWLSSELYRIMDRFFLALFDFTDKGSTDLLESLLEDMNSYIDYYNEVLLPGYSQLVEKEKSSTVISAADKEQLSNELSLSSSILQNYAQGIEKAMNYIAYGNESDLEAATGFLTKAYEDNVNLNNAIIDAKDNVYSRTQNYSGGTSKVSVSTDIPSPKKLNGHPQFKIPALDGKNPQNRGKELINALKNER</sequence>
<dbReference type="AlphaFoldDB" id="A0A1I0TNE9"/>
<feature type="signal peptide" evidence="2">
    <location>
        <begin position="1"/>
        <end position="18"/>
    </location>
</feature>